<comment type="similarity">
    <text evidence="1 2">Belongs to the DTD family.</text>
</comment>
<dbReference type="GO" id="GO:0106026">
    <property type="term" value="F:Gly-tRNA(Ala) deacylase activity"/>
    <property type="evidence" value="ECO:0007669"/>
    <property type="project" value="UniProtKB-UniRule"/>
</dbReference>
<evidence type="ECO:0000256" key="1">
    <source>
        <dbReference type="ARBA" id="ARBA00009673"/>
    </source>
</evidence>
<dbReference type="PANTHER" id="PTHR10472:SF5">
    <property type="entry name" value="D-AMINOACYL-TRNA DEACYLASE 1"/>
    <property type="match status" value="1"/>
</dbReference>
<dbReference type="GO" id="GO:0005737">
    <property type="term" value="C:cytoplasm"/>
    <property type="evidence" value="ECO:0007669"/>
    <property type="project" value="UniProtKB-SubCell"/>
</dbReference>
<comment type="catalytic activity">
    <reaction evidence="2">
        <text>a D-aminoacyl-tRNA + H2O = a tRNA + a D-alpha-amino acid + H(+)</text>
        <dbReference type="Rhea" id="RHEA:13953"/>
        <dbReference type="Rhea" id="RHEA-COMP:10123"/>
        <dbReference type="Rhea" id="RHEA-COMP:10124"/>
        <dbReference type="ChEBI" id="CHEBI:15377"/>
        <dbReference type="ChEBI" id="CHEBI:15378"/>
        <dbReference type="ChEBI" id="CHEBI:59871"/>
        <dbReference type="ChEBI" id="CHEBI:78442"/>
        <dbReference type="ChEBI" id="CHEBI:79333"/>
        <dbReference type="EC" id="3.1.1.96"/>
    </reaction>
</comment>
<comment type="function">
    <text evidence="2">An aminoacyl-tRNA editing enzyme that deacylates mischarged D-aminoacyl-tRNAs. Also deacylates mischarged glycyl-tRNA(Ala), protecting cells against glycine mischarging by AlaRS. Acts via tRNA-based rather than protein-based catalysis; rejects L-amino acids rather than detecting D-amino acids in the active site. By recycling D-aminoacyl-tRNA to D-amino acids and free tRNA molecules, this enzyme counteracts the toxicity associated with the formation of D-aminoacyl-tRNA entities in vivo and helps enforce protein L-homochirality.</text>
</comment>
<dbReference type="CDD" id="cd00563">
    <property type="entry name" value="Dtyr_deacylase"/>
    <property type="match status" value="1"/>
</dbReference>
<dbReference type="RefSeq" id="WP_182042970.1">
    <property type="nucleotide sequence ID" value="NZ_JACDZE010000001.1"/>
</dbReference>
<dbReference type="Proteomes" id="UP000552241">
    <property type="component" value="Unassembled WGS sequence"/>
</dbReference>
<dbReference type="PANTHER" id="PTHR10472">
    <property type="entry name" value="D-TYROSYL-TRNA TYR DEACYLASE"/>
    <property type="match status" value="1"/>
</dbReference>
<evidence type="ECO:0000256" key="2">
    <source>
        <dbReference type="HAMAP-Rule" id="MF_00518"/>
    </source>
</evidence>
<accession>A0A838ZQG3</accession>
<dbReference type="InterPro" id="IPR023509">
    <property type="entry name" value="DTD-like_sf"/>
</dbReference>
<dbReference type="SUPFAM" id="SSF69500">
    <property type="entry name" value="DTD-like"/>
    <property type="match status" value="1"/>
</dbReference>
<proteinExistence type="inferred from homology"/>
<comment type="domain">
    <text evidence="2">A Gly-cisPro motif from one monomer fits into the active site of the other monomer to allow specific chiral rejection of L-amino acids.</text>
</comment>
<comment type="subcellular location">
    <subcellularLocation>
        <location evidence="2">Cytoplasm</location>
    </subcellularLocation>
</comment>
<dbReference type="HAMAP" id="MF_00518">
    <property type="entry name" value="Deacylase_Dtd"/>
    <property type="match status" value="1"/>
</dbReference>
<organism evidence="3 4">
    <name type="scientific">Moheibacter lacus</name>
    <dbReference type="NCBI Taxonomy" id="2745851"/>
    <lineage>
        <taxon>Bacteria</taxon>
        <taxon>Pseudomonadati</taxon>
        <taxon>Bacteroidota</taxon>
        <taxon>Flavobacteriia</taxon>
        <taxon>Flavobacteriales</taxon>
        <taxon>Weeksellaceae</taxon>
        <taxon>Moheibacter</taxon>
    </lineage>
</organism>
<comment type="catalytic activity">
    <reaction evidence="2">
        <text>glycyl-tRNA(Ala) + H2O = tRNA(Ala) + glycine + H(+)</text>
        <dbReference type="Rhea" id="RHEA:53744"/>
        <dbReference type="Rhea" id="RHEA-COMP:9657"/>
        <dbReference type="Rhea" id="RHEA-COMP:13640"/>
        <dbReference type="ChEBI" id="CHEBI:15377"/>
        <dbReference type="ChEBI" id="CHEBI:15378"/>
        <dbReference type="ChEBI" id="CHEBI:57305"/>
        <dbReference type="ChEBI" id="CHEBI:78442"/>
        <dbReference type="ChEBI" id="CHEBI:78522"/>
    </reaction>
</comment>
<keyword evidence="4" id="KW-1185">Reference proteome</keyword>
<sequence length="150" mass="16757">MRVVIQRVKHANVTVDKKIVGEIGVGLLVLVGFEQADAEDDFEWMANKLIQLRIFHDEDGVMNVSVQDINGQILVVSQFTLHALTKKGNRPSYILSSPPDLAKNQYENFVKILQNKYISPIQTGEFGADMKVELINDGPVTICMDSKNKA</sequence>
<reference evidence="3 4" key="1">
    <citation type="submission" date="2020-07" db="EMBL/GenBank/DDBJ databases">
        <title>Moheibacter lacus sp. nov., a member of the family Flavobacteriaceae isolated from freshwater lake sediment.</title>
        <authorList>
            <person name="Liu Y."/>
        </authorList>
    </citation>
    <scope>NUCLEOTIDE SEQUENCE [LARGE SCALE GENOMIC DNA]</scope>
    <source>
        <strain evidence="3 4">BDHS18</strain>
    </source>
</reference>
<dbReference type="GO" id="GO:0051500">
    <property type="term" value="F:D-tyrosyl-tRNA(Tyr) deacylase activity"/>
    <property type="evidence" value="ECO:0007669"/>
    <property type="project" value="TreeGrafter"/>
</dbReference>
<dbReference type="InterPro" id="IPR003732">
    <property type="entry name" value="Daa-tRNA_deacyls_DTD"/>
</dbReference>
<dbReference type="Gene3D" id="3.50.80.10">
    <property type="entry name" value="D-tyrosyl-tRNA(Tyr) deacylase"/>
    <property type="match status" value="1"/>
</dbReference>
<gene>
    <name evidence="2" type="primary">dtd</name>
    <name evidence="3" type="ORF">HU137_06470</name>
</gene>
<keyword evidence="2" id="KW-0694">RNA-binding</keyword>
<dbReference type="Pfam" id="PF02580">
    <property type="entry name" value="Tyr_Deacylase"/>
    <property type="match status" value="1"/>
</dbReference>
<protein>
    <recommendedName>
        <fullName evidence="2">D-aminoacyl-tRNA deacylase</fullName>
        <shortName evidence="2">DTD</shortName>
        <ecNumber evidence="2">3.1.1.96</ecNumber>
    </recommendedName>
    <alternativeName>
        <fullName evidence="2">Gly-tRNA(Ala) deacylase</fullName>
        <ecNumber evidence="2">3.1.1.-</ecNumber>
    </alternativeName>
</protein>
<feature type="short sequence motif" description="Gly-cisPro motif, important for rejection of L-amino acids" evidence="2">
    <location>
        <begin position="138"/>
        <end position="139"/>
    </location>
</feature>
<dbReference type="FunFam" id="3.50.80.10:FF:000001">
    <property type="entry name" value="D-aminoacyl-tRNA deacylase"/>
    <property type="match status" value="1"/>
</dbReference>
<dbReference type="EMBL" id="JACDZE010000001">
    <property type="protein sequence ID" value="MBA5629415.1"/>
    <property type="molecule type" value="Genomic_DNA"/>
</dbReference>
<name>A0A838ZQG3_9FLAO</name>
<keyword evidence="2 3" id="KW-0378">Hydrolase</keyword>
<comment type="caution">
    <text evidence="3">The sequence shown here is derived from an EMBL/GenBank/DDBJ whole genome shotgun (WGS) entry which is preliminary data.</text>
</comment>
<keyword evidence="2" id="KW-0820">tRNA-binding</keyword>
<dbReference type="NCBIfam" id="TIGR00256">
    <property type="entry name" value="D-aminoacyl-tRNA deacylase"/>
    <property type="match status" value="1"/>
</dbReference>
<evidence type="ECO:0000313" key="4">
    <source>
        <dbReference type="Proteomes" id="UP000552241"/>
    </source>
</evidence>
<keyword evidence="2" id="KW-0963">Cytoplasm</keyword>
<dbReference type="GO" id="GO:0019478">
    <property type="term" value="P:D-amino acid catabolic process"/>
    <property type="evidence" value="ECO:0007669"/>
    <property type="project" value="UniProtKB-UniRule"/>
</dbReference>
<evidence type="ECO:0000313" key="3">
    <source>
        <dbReference type="EMBL" id="MBA5629415.1"/>
    </source>
</evidence>
<dbReference type="AlphaFoldDB" id="A0A838ZQG3"/>
<comment type="subunit">
    <text evidence="2">Homodimer.</text>
</comment>
<dbReference type="EC" id="3.1.1.-" evidence="2"/>
<dbReference type="EC" id="3.1.1.96" evidence="2"/>
<dbReference type="GO" id="GO:0043908">
    <property type="term" value="F:Ser(Gly)-tRNA(Ala) hydrolase activity"/>
    <property type="evidence" value="ECO:0007669"/>
    <property type="project" value="UniProtKB-UniRule"/>
</dbReference>
<dbReference type="GO" id="GO:0000049">
    <property type="term" value="F:tRNA binding"/>
    <property type="evidence" value="ECO:0007669"/>
    <property type="project" value="UniProtKB-UniRule"/>
</dbReference>